<dbReference type="AlphaFoldDB" id="A0AAD7CQT1"/>
<evidence type="ECO:0000313" key="2">
    <source>
        <dbReference type="EMBL" id="KAJ7658575.1"/>
    </source>
</evidence>
<organism evidence="2 3">
    <name type="scientific">Mycena rosella</name>
    <name type="common">Pink bonnet</name>
    <name type="synonym">Agaricus rosellus</name>
    <dbReference type="NCBI Taxonomy" id="1033263"/>
    <lineage>
        <taxon>Eukaryota</taxon>
        <taxon>Fungi</taxon>
        <taxon>Dikarya</taxon>
        <taxon>Basidiomycota</taxon>
        <taxon>Agaricomycotina</taxon>
        <taxon>Agaricomycetes</taxon>
        <taxon>Agaricomycetidae</taxon>
        <taxon>Agaricales</taxon>
        <taxon>Marasmiineae</taxon>
        <taxon>Mycenaceae</taxon>
        <taxon>Mycena</taxon>
    </lineage>
</organism>
<sequence>MLLAANETAAASRVANTALLRLAARAEHLRAPALPPPLPLLHLYSSALARTRVEYGMPRHLPPPLSVRPTRFQRSSNAPQAYKSGSVEPRSTSSFMRGTYYVLYRFAEINSTRPVTGIAVFATIELTDAPEPIEWVFSISVDLYTLSRLLPLIHLRAQNTETQTKTLLPPQSLILLQNPELKPPEHNSSTTIYATEYPVTGDTENLKFVAAIEGD</sequence>
<dbReference type="Proteomes" id="UP001221757">
    <property type="component" value="Unassembled WGS sequence"/>
</dbReference>
<proteinExistence type="predicted"/>
<keyword evidence="3" id="KW-1185">Reference proteome</keyword>
<comment type="caution">
    <text evidence="2">The sequence shown here is derived from an EMBL/GenBank/DDBJ whole genome shotgun (WGS) entry which is preliminary data.</text>
</comment>
<protein>
    <submittedName>
        <fullName evidence="2">Uncharacterized protein</fullName>
    </submittedName>
</protein>
<evidence type="ECO:0000313" key="3">
    <source>
        <dbReference type="Proteomes" id="UP001221757"/>
    </source>
</evidence>
<dbReference type="EMBL" id="JARKIE010000277">
    <property type="protein sequence ID" value="KAJ7658575.1"/>
    <property type="molecule type" value="Genomic_DNA"/>
</dbReference>
<accession>A0AAD7CQT1</accession>
<evidence type="ECO:0000256" key="1">
    <source>
        <dbReference type="SAM" id="MobiDB-lite"/>
    </source>
</evidence>
<gene>
    <name evidence="2" type="ORF">B0H17DRAFT_1145525</name>
</gene>
<name>A0AAD7CQT1_MYCRO</name>
<feature type="region of interest" description="Disordered" evidence="1">
    <location>
        <begin position="66"/>
        <end position="89"/>
    </location>
</feature>
<reference evidence="2" key="1">
    <citation type="submission" date="2023-03" db="EMBL/GenBank/DDBJ databases">
        <title>Massive genome expansion in bonnet fungi (Mycena s.s.) driven by repeated elements and novel gene families across ecological guilds.</title>
        <authorList>
            <consortium name="Lawrence Berkeley National Laboratory"/>
            <person name="Harder C.B."/>
            <person name="Miyauchi S."/>
            <person name="Viragh M."/>
            <person name="Kuo A."/>
            <person name="Thoen E."/>
            <person name="Andreopoulos B."/>
            <person name="Lu D."/>
            <person name="Skrede I."/>
            <person name="Drula E."/>
            <person name="Henrissat B."/>
            <person name="Morin E."/>
            <person name="Kohler A."/>
            <person name="Barry K."/>
            <person name="LaButti K."/>
            <person name="Morin E."/>
            <person name="Salamov A."/>
            <person name="Lipzen A."/>
            <person name="Mereny Z."/>
            <person name="Hegedus B."/>
            <person name="Baldrian P."/>
            <person name="Stursova M."/>
            <person name="Weitz H."/>
            <person name="Taylor A."/>
            <person name="Grigoriev I.V."/>
            <person name="Nagy L.G."/>
            <person name="Martin F."/>
            <person name="Kauserud H."/>
        </authorList>
    </citation>
    <scope>NUCLEOTIDE SEQUENCE</scope>
    <source>
        <strain evidence="2">CBHHK067</strain>
    </source>
</reference>